<keyword evidence="2" id="KW-1185">Reference proteome</keyword>
<accession>A0A8T0FML3</accession>
<dbReference type="AlphaFoldDB" id="A0A8T0FML3"/>
<comment type="caution">
    <text evidence="1">The sequence shown here is derived from an EMBL/GenBank/DDBJ whole genome shotgun (WGS) entry which is preliminary data.</text>
</comment>
<sequence length="72" mass="8324">MEDLLSSYSNKRGLKAFGNALHTFQEDALPPPPFIKMKNLEFCDKADGNRSIWFQPECERERLFPICYSPAN</sequence>
<gene>
    <name evidence="1" type="ORF">HNY73_005111</name>
</gene>
<name>A0A8T0FML3_ARGBR</name>
<reference evidence="1" key="1">
    <citation type="journal article" date="2020" name="bioRxiv">
        <title>Chromosome-level reference genome of the European wasp spider Argiope bruennichi: a resource for studies on range expansion and evolutionary adaptation.</title>
        <authorList>
            <person name="Sheffer M.M."/>
            <person name="Hoppe A."/>
            <person name="Krehenwinkel H."/>
            <person name="Uhl G."/>
            <person name="Kuss A.W."/>
            <person name="Jensen L."/>
            <person name="Jensen C."/>
            <person name="Gillespie R.G."/>
            <person name="Hoff K.J."/>
            <person name="Prost S."/>
        </authorList>
    </citation>
    <scope>NUCLEOTIDE SEQUENCE</scope>
</reference>
<evidence type="ECO:0000313" key="1">
    <source>
        <dbReference type="EMBL" id="KAF8790023.1"/>
    </source>
</evidence>
<reference evidence="1" key="2">
    <citation type="submission" date="2020-06" db="EMBL/GenBank/DDBJ databases">
        <authorList>
            <person name="Sheffer M."/>
        </authorList>
    </citation>
    <scope>NUCLEOTIDE SEQUENCE</scope>
</reference>
<organism evidence="1 2">
    <name type="scientific">Argiope bruennichi</name>
    <name type="common">Wasp spider</name>
    <name type="synonym">Aranea bruennichi</name>
    <dbReference type="NCBI Taxonomy" id="94029"/>
    <lineage>
        <taxon>Eukaryota</taxon>
        <taxon>Metazoa</taxon>
        <taxon>Ecdysozoa</taxon>
        <taxon>Arthropoda</taxon>
        <taxon>Chelicerata</taxon>
        <taxon>Arachnida</taxon>
        <taxon>Araneae</taxon>
        <taxon>Araneomorphae</taxon>
        <taxon>Entelegynae</taxon>
        <taxon>Araneoidea</taxon>
        <taxon>Araneidae</taxon>
        <taxon>Argiope</taxon>
    </lineage>
</organism>
<dbReference type="EMBL" id="JABXBU010000011">
    <property type="protein sequence ID" value="KAF8790023.1"/>
    <property type="molecule type" value="Genomic_DNA"/>
</dbReference>
<protein>
    <submittedName>
        <fullName evidence="1">Uncharacterized protein</fullName>
    </submittedName>
</protein>
<dbReference type="Proteomes" id="UP000807504">
    <property type="component" value="Unassembled WGS sequence"/>
</dbReference>
<evidence type="ECO:0000313" key="2">
    <source>
        <dbReference type="Proteomes" id="UP000807504"/>
    </source>
</evidence>
<proteinExistence type="predicted"/>